<dbReference type="CDD" id="cd06451">
    <property type="entry name" value="AGAT_like"/>
    <property type="match status" value="1"/>
</dbReference>
<keyword evidence="10" id="KW-1185">Reference proteome</keyword>
<dbReference type="PANTHER" id="PTHR21152">
    <property type="entry name" value="AMINOTRANSFERASE CLASS V"/>
    <property type="match status" value="1"/>
</dbReference>
<dbReference type="PANTHER" id="PTHR21152:SF40">
    <property type="entry name" value="ALANINE--GLYOXYLATE AMINOTRANSFERASE"/>
    <property type="match status" value="1"/>
</dbReference>
<evidence type="ECO:0000259" key="8">
    <source>
        <dbReference type="Pfam" id="PF00266"/>
    </source>
</evidence>
<evidence type="ECO:0000256" key="6">
    <source>
        <dbReference type="PIRSR" id="PIRSR000524-1"/>
    </source>
</evidence>
<dbReference type="AlphaFoldDB" id="A0AAV4LAE9"/>
<gene>
    <name evidence="9" type="ORF">DNHGIG_03110</name>
</gene>
<dbReference type="SUPFAM" id="SSF53383">
    <property type="entry name" value="PLP-dependent transferases"/>
    <property type="match status" value="1"/>
</dbReference>
<proteinExistence type="inferred from homology"/>
<reference evidence="9" key="1">
    <citation type="journal article" date="2023" name="Int. J. Syst. Evol. Microbiol.">
        <title>Collibacillus ludicampi gen. nov., sp. nov., a new soil bacterium of the family Alicyclobacillaceae.</title>
        <authorList>
            <person name="Jojima T."/>
            <person name="Ioku Y."/>
            <person name="Fukuta Y."/>
            <person name="Shirasaka N."/>
            <person name="Matsumura Y."/>
            <person name="Mori M."/>
        </authorList>
    </citation>
    <scope>NUCLEOTIDE SEQUENCE</scope>
    <source>
        <strain evidence="9">TP075</strain>
    </source>
</reference>
<dbReference type="GO" id="GO:0004760">
    <property type="term" value="F:L-serine-pyruvate transaminase activity"/>
    <property type="evidence" value="ECO:0007669"/>
    <property type="project" value="TreeGrafter"/>
</dbReference>
<dbReference type="InterPro" id="IPR015424">
    <property type="entry name" value="PyrdxlP-dep_Trfase"/>
</dbReference>
<dbReference type="PIRSF" id="PIRSF000524">
    <property type="entry name" value="SPT"/>
    <property type="match status" value="1"/>
</dbReference>
<feature type="modified residue" description="N6-(pyridoxal phosphate)lysine" evidence="7">
    <location>
        <position position="193"/>
    </location>
</feature>
<dbReference type="EMBL" id="BOQE01000001">
    <property type="protein sequence ID" value="GIM44762.1"/>
    <property type="molecule type" value="Genomic_DNA"/>
</dbReference>
<evidence type="ECO:0000256" key="2">
    <source>
        <dbReference type="ARBA" id="ARBA00009236"/>
    </source>
</evidence>
<evidence type="ECO:0000256" key="5">
    <source>
        <dbReference type="ARBA" id="ARBA00022898"/>
    </source>
</evidence>
<name>A0AAV4LAE9_9BACL</name>
<dbReference type="GO" id="GO:0008453">
    <property type="term" value="F:alanine-glyoxylate transaminase activity"/>
    <property type="evidence" value="ECO:0007669"/>
    <property type="project" value="TreeGrafter"/>
</dbReference>
<evidence type="ECO:0000256" key="7">
    <source>
        <dbReference type="PIRSR" id="PIRSR000524-50"/>
    </source>
</evidence>
<sequence>MKLPIRTLMGPGPLDVHPRVLAAMSQPLLGHLDPVFLDMMNRMMDKLRYVFETKNELTLAMSGTGSAGMETVFVNLVEPGDKVIVGVNGLFGTRMADVASRLGAEVIPIEQEWGLPIAPEQIERALTQNPDTKFVALVHAETSTGVWQPLDEIAQVVNKFDALLIVDAVTSLAGIPVQVDKHKIDACYSGTQKCVGAPPGLAPVTLSPKAFDVLKQRKSKVPNWYLDLTMIANYWGQERFYHHTAPISMIYALFEALTLIEEEGLSNVYARHLLNGRALQAGLQAMGLEMVVKEERYRLPQLTAVRIPDGIQDTQVRGLLLERYGIEIGGGLGPFKGKVWRIGLMGYSSSRKNVLLFLAALEDILNELGYTKNRNLAVEVASKFYASAIS</sequence>
<dbReference type="Gene3D" id="3.40.640.10">
    <property type="entry name" value="Type I PLP-dependent aspartate aminotransferase-like (Major domain)"/>
    <property type="match status" value="1"/>
</dbReference>
<dbReference type="InterPro" id="IPR024169">
    <property type="entry name" value="SP_NH2Trfase/AEP_transaminase"/>
</dbReference>
<dbReference type="Proteomes" id="UP001057291">
    <property type="component" value="Unassembled WGS sequence"/>
</dbReference>
<accession>A0AAV4LAE9</accession>
<evidence type="ECO:0000313" key="10">
    <source>
        <dbReference type="Proteomes" id="UP001057291"/>
    </source>
</evidence>
<feature type="binding site" evidence="6">
    <location>
        <position position="341"/>
    </location>
    <ligand>
        <name>substrate</name>
    </ligand>
</feature>
<dbReference type="InterPro" id="IPR000192">
    <property type="entry name" value="Aminotrans_V_dom"/>
</dbReference>
<organism evidence="9 10">
    <name type="scientific">Collibacillus ludicampi</name>
    <dbReference type="NCBI Taxonomy" id="2771369"/>
    <lineage>
        <taxon>Bacteria</taxon>
        <taxon>Bacillati</taxon>
        <taxon>Bacillota</taxon>
        <taxon>Bacilli</taxon>
        <taxon>Bacillales</taxon>
        <taxon>Alicyclobacillaceae</taxon>
        <taxon>Collibacillus</taxon>
    </lineage>
</organism>
<comment type="similarity">
    <text evidence="2">Belongs to the class-V pyridoxal-phosphate-dependent aminotransferase family.</text>
</comment>
<evidence type="ECO:0000256" key="1">
    <source>
        <dbReference type="ARBA" id="ARBA00001933"/>
    </source>
</evidence>
<dbReference type="FunFam" id="3.40.640.10:FF:000027">
    <property type="entry name" value="Serine--pyruvate aminotransferase, mitochondrial"/>
    <property type="match status" value="1"/>
</dbReference>
<evidence type="ECO:0000313" key="9">
    <source>
        <dbReference type="EMBL" id="GIM44762.1"/>
    </source>
</evidence>
<keyword evidence="3 9" id="KW-0032">Aminotransferase</keyword>
<dbReference type="RefSeq" id="WP_282198021.1">
    <property type="nucleotide sequence ID" value="NZ_BOQE01000001.1"/>
</dbReference>
<dbReference type="InterPro" id="IPR015421">
    <property type="entry name" value="PyrdxlP-dep_Trfase_major"/>
</dbReference>
<keyword evidence="5 7" id="KW-0663">Pyridoxal phosphate</keyword>
<protein>
    <submittedName>
        <fullName evidence="9">Alanine--glyoxylate aminotransferase</fullName>
    </submittedName>
</protein>
<dbReference type="Gene3D" id="3.90.1150.10">
    <property type="entry name" value="Aspartate Aminotransferase, domain 1"/>
    <property type="match status" value="1"/>
</dbReference>
<feature type="domain" description="Aminotransferase class V" evidence="8">
    <location>
        <begin position="37"/>
        <end position="331"/>
    </location>
</feature>
<dbReference type="InterPro" id="IPR015422">
    <property type="entry name" value="PyrdxlP-dep_Trfase_small"/>
</dbReference>
<comment type="cofactor">
    <cofactor evidence="1 7">
        <name>pyridoxal 5'-phosphate</name>
        <dbReference type="ChEBI" id="CHEBI:597326"/>
    </cofactor>
</comment>
<dbReference type="Pfam" id="PF00266">
    <property type="entry name" value="Aminotran_5"/>
    <property type="match status" value="1"/>
</dbReference>
<comment type="caution">
    <text evidence="9">The sequence shown here is derived from an EMBL/GenBank/DDBJ whole genome shotgun (WGS) entry which is preliminary data.</text>
</comment>
<keyword evidence="4" id="KW-0808">Transferase</keyword>
<evidence type="ECO:0000256" key="3">
    <source>
        <dbReference type="ARBA" id="ARBA00022576"/>
    </source>
</evidence>
<evidence type="ECO:0000256" key="4">
    <source>
        <dbReference type="ARBA" id="ARBA00022679"/>
    </source>
</evidence>
<dbReference type="GO" id="GO:0019265">
    <property type="term" value="P:glycine biosynthetic process, by transamination of glyoxylate"/>
    <property type="evidence" value="ECO:0007669"/>
    <property type="project" value="TreeGrafter"/>
</dbReference>